<dbReference type="AlphaFoldDB" id="A0A1I4D8J6"/>
<sequence length="61" mass="6396">MLEKLITFLVSTAAILRGDFGDWTGMIVFPNMTMAGGLLSIAARAATGSSLDRPIAALRSP</sequence>
<proteinExistence type="predicted"/>
<evidence type="ECO:0000313" key="2">
    <source>
        <dbReference type="Proteomes" id="UP000323300"/>
    </source>
</evidence>
<dbReference type="Proteomes" id="UP000323300">
    <property type="component" value="Unassembled WGS sequence"/>
</dbReference>
<gene>
    <name evidence="1" type="ORF">SAMN04488498_11653</name>
</gene>
<accession>A0A1I4D8J6</accession>
<keyword evidence="2" id="KW-1185">Reference proteome</keyword>
<reference evidence="1 2" key="1">
    <citation type="submission" date="2016-10" db="EMBL/GenBank/DDBJ databases">
        <authorList>
            <person name="Varghese N."/>
            <person name="Submissions S."/>
        </authorList>
    </citation>
    <scope>NUCLEOTIDE SEQUENCE [LARGE SCALE GENOMIC DNA]</scope>
    <source>
        <strain evidence="1 2">DSM 21822</strain>
    </source>
</reference>
<evidence type="ECO:0000313" key="1">
    <source>
        <dbReference type="EMBL" id="SFK89189.1"/>
    </source>
</evidence>
<name>A0A1I4D8J6_9HYPH</name>
<protein>
    <submittedName>
        <fullName evidence="1">Uncharacterized protein</fullName>
    </submittedName>
</protein>
<dbReference type="RefSeq" id="WP_149762384.1">
    <property type="nucleotide sequence ID" value="NZ_BSPE01000060.1"/>
</dbReference>
<organism evidence="1 2">
    <name type="scientific">Neomesorhizobium albiziae</name>
    <dbReference type="NCBI Taxonomy" id="335020"/>
    <lineage>
        <taxon>Bacteria</taxon>
        <taxon>Pseudomonadati</taxon>
        <taxon>Pseudomonadota</taxon>
        <taxon>Alphaproteobacteria</taxon>
        <taxon>Hyphomicrobiales</taxon>
        <taxon>Phyllobacteriaceae</taxon>
        <taxon>Neomesorhizobium</taxon>
    </lineage>
</organism>
<dbReference type="EMBL" id="FOSL01000016">
    <property type="protein sequence ID" value="SFK89189.1"/>
    <property type="molecule type" value="Genomic_DNA"/>
</dbReference>